<dbReference type="Gene3D" id="3.40.30.10">
    <property type="entry name" value="Glutaredoxin"/>
    <property type="match status" value="1"/>
</dbReference>
<dbReference type="SUPFAM" id="SSF52833">
    <property type="entry name" value="Thioredoxin-like"/>
    <property type="match status" value="1"/>
</dbReference>
<name>U3J3C8_ANAPP</name>
<proteinExistence type="inferred from homology"/>
<dbReference type="Pfam" id="PF02114">
    <property type="entry name" value="Phosducin"/>
    <property type="match status" value="1"/>
</dbReference>
<evidence type="ECO:0000256" key="4">
    <source>
        <dbReference type="SAM" id="MobiDB-lite"/>
    </source>
</evidence>
<organism evidence="6 7">
    <name type="scientific">Anas platyrhynchos platyrhynchos</name>
    <name type="common">Northern mallard</name>
    <dbReference type="NCBI Taxonomy" id="8840"/>
    <lineage>
        <taxon>Eukaryota</taxon>
        <taxon>Metazoa</taxon>
        <taxon>Chordata</taxon>
        <taxon>Craniata</taxon>
        <taxon>Vertebrata</taxon>
        <taxon>Euteleostomi</taxon>
        <taxon>Archelosauria</taxon>
        <taxon>Archosauria</taxon>
        <taxon>Dinosauria</taxon>
        <taxon>Saurischia</taxon>
        <taxon>Theropoda</taxon>
        <taxon>Coelurosauria</taxon>
        <taxon>Aves</taxon>
        <taxon>Neognathae</taxon>
        <taxon>Galloanserae</taxon>
        <taxon>Anseriformes</taxon>
        <taxon>Anatidae</taxon>
        <taxon>Anatinae</taxon>
        <taxon>Anas</taxon>
    </lineage>
</organism>
<dbReference type="GO" id="GO:0045880">
    <property type="term" value="P:positive regulation of smoothened signaling pathway"/>
    <property type="evidence" value="ECO:0007669"/>
    <property type="project" value="Ensembl"/>
</dbReference>
<dbReference type="Ensembl" id="ENSAPLT00000014775.2">
    <property type="protein sequence ID" value="ENSAPLP00000014005.2"/>
    <property type="gene ID" value="ENSAPLG00000014180.2"/>
</dbReference>
<comment type="similarity">
    <text evidence="1">Belongs to the phosducin family.</text>
</comment>
<dbReference type="HOGENOM" id="CLU_085598_0_0_1"/>
<evidence type="ECO:0000313" key="6">
    <source>
        <dbReference type="Ensembl" id="ENSAPLP00000014005.2"/>
    </source>
</evidence>
<reference evidence="6" key="2">
    <citation type="submission" date="2025-08" db="UniProtKB">
        <authorList>
            <consortium name="Ensembl"/>
        </authorList>
    </citation>
    <scope>IDENTIFICATION</scope>
</reference>
<gene>
    <name evidence="6" type="primary">PDCL</name>
</gene>
<dbReference type="Proteomes" id="UP000016666">
    <property type="component" value="Chromosome 18"/>
</dbReference>
<keyword evidence="3" id="KW-0844">Vision</keyword>
<sequence>MEEVCSIDMYLHAQIKIICPPSPPPCLNPGKGCGGEGGGGGGAGPAPPRRAVVAPGRAQSLPAGWWRPGGSIGPGEGGGCGLRCSASFPACPARTGAASAGGFVGSLFLRDWKGIKNIMTALDDKLLGEKLQYYYSSSECEDEDSEKEDKEGESSIPETVGEIELSSDGSAVNTGPKGVINDWRRFKQLETEQRQEQRREMERLIKKLSMTCRSHLDEESEKQKQKEIQEKINGKMTLQEYNMIHNDEDDEEFLQRYRKQRMEEMRQQLYSGQQFKKVFEITSGEAFLDTVDKEHKSTMIMIHIYEDDIPGSESLNGCMICLAAEYPTVKFCRVKSSLIGASTRFTNNALPALLIYKAGELIGNFVRITDQLGEDFFAVDLEAFLQECGLLPEKDLVLLTSIHNPSACYSEDSDLEID</sequence>
<keyword evidence="2" id="KW-0597">Phosphoprotein</keyword>
<dbReference type="STRING" id="8840.ENSAPLP00000014005"/>
<dbReference type="InterPro" id="IPR051499">
    <property type="entry name" value="Phosducin-like_reg"/>
</dbReference>
<evidence type="ECO:0000256" key="3">
    <source>
        <dbReference type="ARBA" id="ARBA00023305"/>
    </source>
</evidence>
<dbReference type="PRINTS" id="PR00677">
    <property type="entry name" value="PHOSDUCIN"/>
</dbReference>
<accession>U3J3C8</accession>
<dbReference type="AlphaFoldDB" id="U3J3C8"/>
<dbReference type="InterPro" id="IPR001200">
    <property type="entry name" value="Phosducin"/>
</dbReference>
<evidence type="ECO:0000313" key="7">
    <source>
        <dbReference type="Proteomes" id="UP000016666"/>
    </source>
</evidence>
<dbReference type="CDD" id="cd02987">
    <property type="entry name" value="Phd_like_Phd"/>
    <property type="match status" value="1"/>
</dbReference>
<dbReference type="PANTHER" id="PTHR46052:SF4">
    <property type="entry name" value="PHOSDUCIN-LIKE PROTEIN"/>
    <property type="match status" value="1"/>
</dbReference>
<evidence type="ECO:0000256" key="1">
    <source>
        <dbReference type="ARBA" id="ARBA00009686"/>
    </source>
</evidence>
<dbReference type="Gene3D" id="1.10.168.10">
    <property type="entry name" value="Phosducin, domain 2"/>
    <property type="match status" value="1"/>
</dbReference>
<dbReference type="GO" id="GO:0007601">
    <property type="term" value="P:visual perception"/>
    <property type="evidence" value="ECO:0007669"/>
    <property type="project" value="UniProtKB-KW"/>
</dbReference>
<dbReference type="InterPro" id="IPR023196">
    <property type="entry name" value="Phosducin_N_dom_sf"/>
</dbReference>
<feature type="region of interest" description="Disordered" evidence="4">
    <location>
        <begin position="138"/>
        <end position="160"/>
    </location>
</feature>
<reference evidence="6 7" key="1">
    <citation type="submission" date="2017-10" db="EMBL/GenBank/DDBJ databases">
        <title>A new Pekin duck reference genome.</title>
        <authorList>
            <person name="Hou Z.-C."/>
            <person name="Zhou Z.-K."/>
            <person name="Zhu F."/>
            <person name="Hou S.-S."/>
        </authorList>
    </citation>
    <scope>NUCLEOTIDE SEQUENCE [LARGE SCALE GENOMIC DNA]</scope>
</reference>
<dbReference type="GO" id="GO:0008277">
    <property type="term" value="P:regulation of G protein-coupled receptor signaling pathway"/>
    <property type="evidence" value="ECO:0007669"/>
    <property type="project" value="InterPro"/>
</dbReference>
<feature type="domain" description="Phosducin" evidence="5">
    <location>
        <begin position="158"/>
        <end position="416"/>
    </location>
</feature>
<dbReference type="GO" id="GO:1902605">
    <property type="term" value="P:heterotrimeric G-protein complex assembly"/>
    <property type="evidence" value="ECO:0007669"/>
    <property type="project" value="Ensembl"/>
</dbReference>
<protein>
    <submittedName>
        <fullName evidence="6">Phosducin like</fullName>
    </submittedName>
</protein>
<keyword evidence="3" id="KW-0716">Sensory transduction</keyword>
<dbReference type="GO" id="GO:0005737">
    <property type="term" value="C:cytoplasm"/>
    <property type="evidence" value="ECO:0007669"/>
    <property type="project" value="Ensembl"/>
</dbReference>
<evidence type="ECO:0000256" key="2">
    <source>
        <dbReference type="ARBA" id="ARBA00022553"/>
    </source>
</evidence>
<dbReference type="GeneTree" id="ENSGT00940000159569"/>
<dbReference type="PANTHER" id="PTHR46052">
    <property type="entry name" value="PHOSDUCIN-LIKE PROTEIN"/>
    <property type="match status" value="1"/>
</dbReference>
<reference evidence="6" key="3">
    <citation type="submission" date="2025-09" db="UniProtKB">
        <authorList>
            <consortium name="Ensembl"/>
        </authorList>
    </citation>
    <scope>IDENTIFICATION</scope>
</reference>
<dbReference type="InterPro" id="IPR024253">
    <property type="entry name" value="Phosducin_thioredoxin-like_dom"/>
</dbReference>
<dbReference type="InterPro" id="IPR036249">
    <property type="entry name" value="Thioredoxin-like_sf"/>
</dbReference>
<keyword evidence="7" id="KW-1185">Reference proteome</keyword>
<evidence type="ECO:0000259" key="5">
    <source>
        <dbReference type="Pfam" id="PF02114"/>
    </source>
</evidence>